<dbReference type="Proteomes" id="UP000070054">
    <property type="component" value="Unassembled WGS sequence"/>
</dbReference>
<dbReference type="EMBL" id="JEMN01001236">
    <property type="protein sequence ID" value="KXH43338.1"/>
    <property type="molecule type" value="Genomic_DNA"/>
</dbReference>
<reference evidence="2 3" key="1">
    <citation type="submission" date="2014-02" db="EMBL/GenBank/DDBJ databases">
        <title>The genome sequence of Colletotrichum nymphaeae SA-01.</title>
        <authorList>
            <person name="Baroncelli R."/>
            <person name="Thon M.R."/>
        </authorList>
    </citation>
    <scope>NUCLEOTIDE SEQUENCE [LARGE SCALE GENOMIC DNA]</scope>
    <source>
        <strain evidence="2 3">SA-01</strain>
    </source>
</reference>
<name>A0A135T5A8_9PEZI</name>
<gene>
    <name evidence="2" type="ORF">CNYM01_03067</name>
</gene>
<proteinExistence type="predicted"/>
<organism evidence="2 3">
    <name type="scientific">Colletotrichum nymphaeae SA-01</name>
    <dbReference type="NCBI Taxonomy" id="1460502"/>
    <lineage>
        <taxon>Eukaryota</taxon>
        <taxon>Fungi</taxon>
        <taxon>Dikarya</taxon>
        <taxon>Ascomycota</taxon>
        <taxon>Pezizomycotina</taxon>
        <taxon>Sordariomycetes</taxon>
        <taxon>Hypocreomycetidae</taxon>
        <taxon>Glomerellales</taxon>
        <taxon>Glomerellaceae</taxon>
        <taxon>Colletotrichum</taxon>
        <taxon>Colletotrichum acutatum species complex</taxon>
    </lineage>
</organism>
<protein>
    <recommendedName>
        <fullName evidence="1">Heterokaryon incompatibility domain-containing protein</fullName>
    </recommendedName>
</protein>
<keyword evidence="3" id="KW-1185">Reference proteome</keyword>
<accession>A0A135T5A8</accession>
<evidence type="ECO:0000313" key="3">
    <source>
        <dbReference type="Proteomes" id="UP000070054"/>
    </source>
</evidence>
<dbReference type="AlphaFoldDB" id="A0A135T5A8"/>
<sequence>MPAIGAPKGHVDCLPPLDNLCTTCSQLNLSAEKFLPGQPKASSLPGFLARPIDPVGLQPRELGYLDEIYRRRDECPLCWLLFNATHATNEEGADRFEWSRPNVRQAIGYDGLTRDGGRVRCSVEWQLDGRLLEPSVGPRDITHAPPTRRLKVFSPDEIFTEAYIMLLATEPHTTWDKTFLARRISPHQADVSLLRRWLDICRTHHGSGCQPSPPDEVFSLLENLKFIDLDEEKIVTSARGGVQITEYATLSYVWGGTQPLILTKENVSGYSSKGSLGPNTPGLPNTVRDAMMLVKALGIKYFWVDALCILQDDMEEKFRVVPMMDRVYGHSILTICAAAGSGSHHGIPGSPSTPREARQPTVRCNGIDLVTTKTVEGLVENTMWNSRAWTFQERMLSKRSMIFVENRVFFQCRHATWSEEVFSEVLAPSWTLEMIRSPLKSFEKNPVRLYLECVELFSGRLMTYQGDRLPAFEGMAAILSPPLRANLFYGMPDSYFDFALLWEKKISGLRLEDLGGRSRYPSWSWSGWHGASTWRLSMVSGILLNLHEWLKSHTWVVWYKMARDEPTGNRPLVTSEASKKSTFEVVWSSGEIHHNPNRWHGYARAPAQDIPFGRQISQSDEEHPEEIAHAPKPTMPTTTILREDYLYFWTYTAFFQLSRTSRSSPSFASKLEAGLHRFGLLDAHGDWCGTVILEDTWFARVGDVVELAAISDARDFSMEELDSWNYYVPEDREVSEWHLYYAFVITWNKDRSVAERAGLAKVYQRAFDMASFRPGKAWKEITLG</sequence>
<comment type="caution">
    <text evidence="2">The sequence shown here is derived from an EMBL/GenBank/DDBJ whole genome shotgun (WGS) entry which is preliminary data.</text>
</comment>
<dbReference type="Pfam" id="PF06985">
    <property type="entry name" value="HET"/>
    <property type="match status" value="1"/>
</dbReference>
<dbReference type="PANTHER" id="PTHR33112">
    <property type="entry name" value="DOMAIN PROTEIN, PUTATIVE-RELATED"/>
    <property type="match status" value="1"/>
</dbReference>
<evidence type="ECO:0000259" key="1">
    <source>
        <dbReference type="Pfam" id="PF06985"/>
    </source>
</evidence>
<evidence type="ECO:0000313" key="2">
    <source>
        <dbReference type="EMBL" id="KXH43338.1"/>
    </source>
</evidence>
<dbReference type="OrthoDB" id="2958217at2759"/>
<dbReference type="InterPro" id="IPR010730">
    <property type="entry name" value="HET"/>
</dbReference>
<feature type="domain" description="Heterokaryon incompatibility" evidence="1">
    <location>
        <begin position="247"/>
        <end position="393"/>
    </location>
</feature>
<dbReference type="PANTHER" id="PTHR33112:SF12">
    <property type="entry name" value="HETEROKARYON INCOMPATIBILITY DOMAIN-CONTAINING PROTEIN"/>
    <property type="match status" value="1"/>
</dbReference>